<organism evidence="1">
    <name type="scientific">uncultured prokaryote</name>
    <dbReference type="NCBI Taxonomy" id="198431"/>
    <lineage>
        <taxon>unclassified sequences</taxon>
        <taxon>environmental samples</taxon>
    </lineage>
</organism>
<dbReference type="EMBL" id="LN853521">
    <property type="protein sequence ID" value="CRY96100.1"/>
    <property type="molecule type" value="Genomic_DNA"/>
</dbReference>
<dbReference type="AlphaFoldDB" id="A0A0H5Q3X1"/>
<name>A0A0H5Q3X1_9ZZZZ</name>
<evidence type="ECO:0000313" key="1">
    <source>
        <dbReference type="EMBL" id="CRY96100.1"/>
    </source>
</evidence>
<sequence>MPGISHLQLRLNGLIGANQTWSINPTFLWPPGSGSIPTQAVMDGWTAAVVALNGGDIIPDLGLLSNAVSLTGATGLFKNLDNATVVASERVLAAPRPGEGPPNLPGQISVVTTLQTNVPGRRARGRLYWPFLSLSPQSTDLRLSASAAAAIAGATAAWIQAVADAWPGPEAVVPAVVSQVGGTATPIVSVRVGDVFDTQRRRRDQLLETYAVAPL</sequence>
<proteinExistence type="predicted"/>
<reference evidence="1" key="2">
    <citation type="submission" date="2015-07" db="EMBL/GenBank/DDBJ databases">
        <title>Plasmids, circular viruses and viroids from rat gut.</title>
        <authorList>
            <person name="Jorgensen T.J."/>
            <person name="Hansen M.A."/>
            <person name="Xu Z."/>
            <person name="Tabak M.A."/>
            <person name="Sorensen S.J."/>
            <person name="Hansen L.H."/>
        </authorList>
    </citation>
    <scope>NUCLEOTIDE SEQUENCE</scope>
    <source>
        <strain evidence="1">RGFK0922</strain>
    </source>
</reference>
<protein>
    <submittedName>
        <fullName evidence="1">Uncharacterized protein</fullName>
    </submittedName>
</protein>
<reference evidence="1" key="1">
    <citation type="submission" date="2015-06" db="EMBL/GenBank/DDBJ databases">
        <authorList>
            <person name="Joergensen T."/>
        </authorList>
    </citation>
    <scope>NUCLEOTIDE SEQUENCE</scope>
    <source>
        <strain evidence="1">RGFK0922</strain>
    </source>
</reference>
<accession>A0A0H5Q3X1</accession>